<feature type="signal peptide" evidence="2">
    <location>
        <begin position="1"/>
        <end position="26"/>
    </location>
</feature>
<sequence length="327" mass="34409">MKLQSIRRLVLGAAVCLLAAADPALAQSAPWPSRPITIVVPFGAGSVTDQLARIVGQHLSESMGQPVVIENKAGADGNIGAAYVAGATPDGYTLLMGAASTNAINPSLHKNLRFNPLRDFAPITNIAAVPNVLVVGPSVKARSVKDFVQAARTDKYSYASSGAGGSMHLAGELFKVMTKTPDILHIPFKGGSAPVTEVMAGRINAMFCNLPLCLQHIKAGKLTALGVTSPRRTPLLPDVPTIAEAGVPGYEVEGWFGFFAPAAVPKPIIDRLNKEVVAMLKDPKVKEKLLAQGAEPVGGTPEEFAAFVRKEHDRWAKIIAEAGISLQ</sequence>
<dbReference type="RefSeq" id="WP_168106666.1">
    <property type="nucleotide sequence ID" value="NZ_VTOX01000002.1"/>
</dbReference>
<evidence type="ECO:0000313" key="3">
    <source>
        <dbReference type="EMBL" id="NKE65552.1"/>
    </source>
</evidence>
<dbReference type="SUPFAM" id="SSF53850">
    <property type="entry name" value="Periplasmic binding protein-like II"/>
    <property type="match status" value="1"/>
</dbReference>
<dbReference type="Gene3D" id="3.40.190.150">
    <property type="entry name" value="Bordetella uptake gene, domain 1"/>
    <property type="match status" value="1"/>
</dbReference>
<dbReference type="Pfam" id="PF03401">
    <property type="entry name" value="TctC"/>
    <property type="match status" value="1"/>
</dbReference>
<accession>A0A7X6DE80</accession>
<dbReference type="Proteomes" id="UP000521868">
    <property type="component" value="Unassembled WGS sequence"/>
</dbReference>
<name>A0A7X6DE80_9BURK</name>
<evidence type="ECO:0000256" key="1">
    <source>
        <dbReference type="ARBA" id="ARBA00006987"/>
    </source>
</evidence>
<dbReference type="PANTHER" id="PTHR42928:SF5">
    <property type="entry name" value="BLR1237 PROTEIN"/>
    <property type="match status" value="1"/>
</dbReference>
<proteinExistence type="inferred from homology"/>
<evidence type="ECO:0000313" key="4">
    <source>
        <dbReference type="Proteomes" id="UP000521868"/>
    </source>
</evidence>
<dbReference type="CDD" id="cd13578">
    <property type="entry name" value="PBP2_Bug27"/>
    <property type="match status" value="1"/>
</dbReference>
<organism evidence="3 4">
    <name type="scientific">Ramlibacter lithotrophicus</name>
    <dbReference type="NCBI Taxonomy" id="2606681"/>
    <lineage>
        <taxon>Bacteria</taxon>
        <taxon>Pseudomonadati</taxon>
        <taxon>Pseudomonadota</taxon>
        <taxon>Betaproteobacteria</taxon>
        <taxon>Burkholderiales</taxon>
        <taxon>Comamonadaceae</taxon>
        <taxon>Ramlibacter</taxon>
    </lineage>
</organism>
<keyword evidence="4" id="KW-1185">Reference proteome</keyword>
<gene>
    <name evidence="3" type="ORF">RAMLITH_06930</name>
</gene>
<dbReference type="PANTHER" id="PTHR42928">
    <property type="entry name" value="TRICARBOXYLATE-BINDING PROTEIN"/>
    <property type="match status" value="1"/>
</dbReference>
<feature type="chain" id="PRO_5030512139" evidence="2">
    <location>
        <begin position="27"/>
        <end position="327"/>
    </location>
</feature>
<dbReference type="Gene3D" id="3.40.190.10">
    <property type="entry name" value="Periplasmic binding protein-like II"/>
    <property type="match status" value="1"/>
</dbReference>
<protein>
    <submittedName>
        <fullName evidence="3">Tripartite tricarboxylate transporter substrate binding protein</fullName>
    </submittedName>
</protein>
<keyword evidence="2" id="KW-0732">Signal</keyword>
<dbReference type="AlphaFoldDB" id="A0A7X6DE80"/>
<dbReference type="EMBL" id="VTOX01000002">
    <property type="protein sequence ID" value="NKE65552.1"/>
    <property type="molecule type" value="Genomic_DNA"/>
</dbReference>
<dbReference type="InterPro" id="IPR005064">
    <property type="entry name" value="BUG"/>
</dbReference>
<dbReference type="PIRSF" id="PIRSF017082">
    <property type="entry name" value="YflP"/>
    <property type="match status" value="1"/>
</dbReference>
<evidence type="ECO:0000256" key="2">
    <source>
        <dbReference type="SAM" id="SignalP"/>
    </source>
</evidence>
<reference evidence="3 4" key="1">
    <citation type="journal article" date="2020" name="Nature">
        <title>Bacterial chemolithoautotrophy via manganese oxidation.</title>
        <authorList>
            <person name="Yu H."/>
            <person name="Leadbetter J.R."/>
        </authorList>
    </citation>
    <scope>NUCLEOTIDE SEQUENCE [LARGE SCALE GENOMIC DNA]</scope>
    <source>
        <strain evidence="3 4">RBP-1</strain>
    </source>
</reference>
<comment type="similarity">
    <text evidence="1">Belongs to the UPF0065 (bug) family.</text>
</comment>
<dbReference type="InterPro" id="IPR042100">
    <property type="entry name" value="Bug_dom1"/>
</dbReference>
<comment type="caution">
    <text evidence="3">The sequence shown here is derived from an EMBL/GenBank/DDBJ whole genome shotgun (WGS) entry which is preliminary data.</text>
</comment>